<reference evidence="3" key="2">
    <citation type="submission" date="2020-08" db="EMBL/GenBank/DDBJ databases">
        <title>Draft Genome Sequence of Cumin Blight Pathogen Alternaria burnsii.</title>
        <authorList>
            <person name="Feng Z."/>
        </authorList>
    </citation>
    <scope>NUCLEOTIDE SEQUENCE</scope>
    <source>
        <strain evidence="3">CBS107.38</strain>
    </source>
</reference>
<proteinExistence type="inferred from homology"/>
<dbReference type="GO" id="GO:0000272">
    <property type="term" value="P:polysaccharide catabolic process"/>
    <property type="evidence" value="ECO:0007669"/>
    <property type="project" value="UniProtKB-KW"/>
</dbReference>
<dbReference type="GeneID" id="62204407"/>
<reference evidence="3" key="1">
    <citation type="submission" date="2020-01" db="EMBL/GenBank/DDBJ databases">
        <authorList>
            <person name="Feng Z.H.Z."/>
        </authorList>
    </citation>
    <scope>NUCLEOTIDE SEQUENCE</scope>
    <source>
        <strain evidence="3">CBS107.38</strain>
    </source>
</reference>
<dbReference type="Proteomes" id="UP000596902">
    <property type="component" value="Unassembled WGS sequence"/>
</dbReference>
<evidence type="ECO:0000313" key="3">
    <source>
        <dbReference type="EMBL" id="KAF7675463.1"/>
    </source>
</evidence>
<dbReference type="GO" id="GO:0008810">
    <property type="term" value="F:cellulase activity"/>
    <property type="evidence" value="ECO:0007669"/>
    <property type="project" value="InterPro"/>
</dbReference>
<dbReference type="PANTHER" id="PTHR34002:SF9">
    <property type="entry name" value="XYLOGLUCAN-SPECIFIC ENDO-BETA-1,4-GLUCANASE A"/>
    <property type="match status" value="1"/>
</dbReference>
<dbReference type="AlphaFoldDB" id="A0A8H7EEN5"/>
<dbReference type="SUPFAM" id="SSF49899">
    <property type="entry name" value="Concanavalin A-like lectins/glucanases"/>
    <property type="match status" value="1"/>
</dbReference>
<dbReference type="InterPro" id="IPR013319">
    <property type="entry name" value="GH11/12"/>
</dbReference>
<name>A0A8H7EEN5_9PLEO</name>
<evidence type="ECO:0000256" key="1">
    <source>
        <dbReference type="ARBA" id="ARBA00005519"/>
    </source>
</evidence>
<keyword evidence="2" id="KW-0119">Carbohydrate metabolism</keyword>
<dbReference type="InterPro" id="IPR013320">
    <property type="entry name" value="ConA-like_dom_sf"/>
</dbReference>
<evidence type="ECO:0000256" key="2">
    <source>
        <dbReference type="RuleBase" id="RU361163"/>
    </source>
</evidence>
<dbReference type="PANTHER" id="PTHR34002">
    <property type="entry name" value="BLR1656 PROTEIN"/>
    <property type="match status" value="1"/>
</dbReference>
<dbReference type="RefSeq" id="XP_038785726.1">
    <property type="nucleotide sequence ID" value="XM_038931229.1"/>
</dbReference>
<protein>
    <recommendedName>
        <fullName evidence="5">Glycoside hydrolase family 12 protein</fullName>
    </recommendedName>
</protein>
<dbReference type="Gene3D" id="2.60.120.180">
    <property type="match status" value="1"/>
</dbReference>
<comment type="caution">
    <text evidence="3">The sequence shown here is derived from an EMBL/GenBank/DDBJ whole genome shotgun (WGS) entry which is preliminary data.</text>
</comment>
<dbReference type="Pfam" id="PF01670">
    <property type="entry name" value="Glyco_hydro_12"/>
    <property type="match status" value="1"/>
</dbReference>
<keyword evidence="2" id="KW-0326">Glycosidase</keyword>
<evidence type="ECO:0008006" key="5">
    <source>
        <dbReference type="Google" id="ProtNLM"/>
    </source>
</evidence>
<evidence type="ECO:0000313" key="4">
    <source>
        <dbReference type="Proteomes" id="UP000596902"/>
    </source>
</evidence>
<dbReference type="EMBL" id="JAAABM010000008">
    <property type="protein sequence ID" value="KAF7675463.1"/>
    <property type="molecule type" value="Genomic_DNA"/>
</dbReference>
<keyword evidence="2" id="KW-0624">Polysaccharide degradation</keyword>
<sequence length="613" mass="67813">MSVTTHSPFLALPRELRDEILGYLILPQYVYTSTSAKDIQNLYKSRQRAIDTYLDTRIYLPSRPPANILATCRQLREECLERRLDPTISVALSTPENRPLSNILAERLGTEFAEEAERACDDDAPRITLEIQRQLRGAHGYYIPTRDEVSPRFLALLPIMERNKKLRLTLWPGYDWWNGGPPVFTDKRGNVRVNPGEAAKPNAASVAISRMLQHFPHVEELSVDVLMQASDGGRWDLPDKKWENIQSWLDAPIMPNMERTMKKVTRKLTAFWLASEPESFYVQQEIQQSGNTWKVDRKGDMGTPTMISFFDTAIDGDMEFLRSLVLISFWGSSAGYIIASLLSNPPIFRIALTPCSGDRQVCGLTMGHPGEDAFLIASTASLALAVPTATIQKRADYCGQWDSTVTGDYTVYNNLWGQADATSGSQCTGVDGLSGRSLKWHTSWSWTGGPGHVKSYANVVTKITQKAVSSIKSLPSVWKWTYAGDDLVANVSYDLFTSSKVDGSPEYEIMIWVGALGGAGPISATGSPIATVNLAGNTWKLYNGKNGQMNVFSFVAEKQVNNFNGDLMTFVKEITSKHGLPTSQILTSVGAGTEPFSGNKAKLTVTEYSLSQS</sequence>
<organism evidence="3 4">
    <name type="scientific">Alternaria burnsii</name>
    <dbReference type="NCBI Taxonomy" id="1187904"/>
    <lineage>
        <taxon>Eukaryota</taxon>
        <taxon>Fungi</taxon>
        <taxon>Dikarya</taxon>
        <taxon>Ascomycota</taxon>
        <taxon>Pezizomycotina</taxon>
        <taxon>Dothideomycetes</taxon>
        <taxon>Pleosporomycetidae</taxon>
        <taxon>Pleosporales</taxon>
        <taxon>Pleosporineae</taxon>
        <taxon>Pleosporaceae</taxon>
        <taxon>Alternaria</taxon>
        <taxon>Alternaria sect. Alternaria</taxon>
    </lineage>
</organism>
<gene>
    <name evidence="3" type="ORF">GT037_006182</name>
</gene>
<accession>A0A8H7EEN5</accession>
<keyword evidence="2" id="KW-0378">Hydrolase</keyword>
<comment type="similarity">
    <text evidence="1 2">Belongs to the glycosyl hydrolase 12 (cellulase H) family.</text>
</comment>
<dbReference type="InterPro" id="IPR002594">
    <property type="entry name" value="GH12"/>
</dbReference>
<keyword evidence="4" id="KW-1185">Reference proteome</keyword>